<dbReference type="Proteomes" id="UP001139887">
    <property type="component" value="Unassembled WGS sequence"/>
</dbReference>
<feature type="compositionally biased region" description="Polar residues" evidence="4">
    <location>
        <begin position="857"/>
        <end position="872"/>
    </location>
</feature>
<evidence type="ECO:0000313" key="6">
    <source>
        <dbReference type="EMBL" id="KAJ2850954.1"/>
    </source>
</evidence>
<organism evidence="6 7">
    <name type="scientific">Coemansia brasiliensis</name>
    <dbReference type="NCBI Taxonomy" id="2650707"/>
    <lineage>
        <taxon>Eukaryota</taxon>
        <taxon>Fungi</taxon>
        <taxon>Fungi incertae sedis</taxon>
        <taxon>Zoopagomycota</taxon>
        <taxon>Kickxellomycotina</taxon>
        <taxon>Kickxellomycetes</taxon>
        <taxon>Kickxellales</taxon>
        <taxon>Kickxellaceae</taxon>
        <taxon>Coemansia</taxon>
    </lineage>
</organism>
<name>A0A9W8IDS5_9FUNG</name>
<feature type="compositionally biased region" description="Basic and acidic residues" evidence="4">
    <location>
        <begin position="817"/>
        <end position="829"/>
    </location>
</feature>
<keyword evidence="2" id="KW-0902">Two-component regulatory system</keyword>
<dbReference type="CDD" id="cd17546">
    <property type="entry name" value="REC_hyHK_CKI1_RcsC-like"/>
    <property type="match status" value="1"/>
</dbReference>
<dbReference type="PANTHER" id="PTHR45339">
    <property type="entry name" value="HYBRID SIGNAL TRANSDUCTION HISTIDINE KINASE J"/>
    <property type="match status" value="1"/>
</dbReference>
<feature type="region of interest" description="Disordered" evidence="4">
    <location>
        <begin position="619"/>
        <end position="656"/>
    </location>
</feature>
<evidence type="ECO:0000259" key="5">
    <source>
        <dbReference type="PROSITE" id="PS50110"/>
    </source>
</evidence>
<evidence type="ECO:0000256" key="1">
    <source>
        <dbReference type="ARBA" id="ARBA00022553"/>
    </source>
</evidence>
<comment type="caution">
    <text evidence="6">The sequence shown here is derived from an EMBL/GenBank/DDBJ whole genome shotgun (WGS) entry which is preliminary data.</text>
</comment>
<dbReference type="PANTHER" id="PTHR45339:SF1">
    <property type="entry name" value="HYBRID SIGNAL TRANSDUCTION HISTIDINE KINASE J"/>
    <property type="match status" value="1"/>
</dbReference>
<dbReference type="SMART" id="SM00448">
    <property type="entry name" value="REC"/>
    <property type="match status" value="1"/>
</dbReference>
<sequence length="1286" mass="139794">MRLGRLIQAHARAATQAKQDLDTQFDDLQVAATGMASILSMAVHLAGDMWPLGPHGLLYCVQAVADALSARAEELDIRLTIALPIQYQISAKEHKHPYLYGLWNLDPRIMKPLQCTLLSATSVVLEWLQPGDELRFESYIDNSSVASKKAAVVYIKWRPVQQARPAKHRSVEDDQPAAGYSVPERNWVCSQGRIRIKRVDSNCLQVEVQDALEPKPPSAKIEELRSLPPTDINSHAVLELPLEYTPTLSEFQTMLRGARIVVRAAKQPSELLRAVDTYLSSVVGCVVEQLDSTAVPARSPGTPGLSKHLVAQRPPTYVVIEDDMELLKAEFELLRGTLSFSSKSIVDVHARRGFYAATLGIIVLVPVGAVPRFRESVRMLSAIPHALPPPVVRIVPRPVGERRLLAGLKSAWEARRLEHHTSATFVGTPGVIASDTHNYSIQTTPLSSNSEGLYRNLRTVSESPGGADGLMACPRSSEEPRSSTISSVVEWRRRTQTANPKTEALGGAKVPTESTEQAAVPIPLQVSTATESSPVQTPPSPLIEVGSSLAKTLRGASTPRDEISEISALSSSGVPVSSGNPASVRSSHISDFSLDATSLLSSESSVLVVTAEPITQTTQKLGATARASEADDMANDTSPRTSGDMGDRGLSRTRSRIRDKMALFNRAKQRARNKLLGISEAASDDALAAEVKQSAVELPPKDEEAVPPSRVDRQLLGSDITTGASTTTVETSSSQLRKERSPSRIRTEQLPQPPPSVLKQSSSSVDLDKPLPKLPLPENEPPLPREQAKEVESETSSSSQQQQQQQQNKSTPPIKKPAAESKKSTALDRKARLRARLQNANRKLAEAQKEPHEAESRSVNNETAAGKTSRTKSGNEHGDQQKRKLRGLEGDLALDGIDNSTPPIRVLLVEDNLINRSIMERFLRHMNVHYDVASNGEEAIKMWTAASAEGRDADGATEAGHGPYHIVFMDIQMPVMDGITATKHIRRLERQRHIGLWVPTGSVASMHAERTPTLSSSVATSLLASDSRGTPKLSIASRSTEEGTPRTVRWIPFHVRNLPAGARNVHYLHKNGLVQSVPTAMGGGESLAENSPPVRRNNSLTALRRSPLGPHVNISRRRAATVRSTSATRSERGSVSELLRDAVGSPSDDMDAESVGQVAMFPPNSVPIAAPAKRALNQEFGNITQRKRPPQSLQLPLPSPHHNSRGLGLGRLESPMLSASVKSPVIIVALTASSLESDRRAALAAGCNDFLTKPVSLIWLKLKIIEWGCMQALIDHDGWRKWRSKH</sequence>
<feature type="domain" description="Response regulatory" evidence="5">
    <location>
        <begin position="905"/>
        <end position="1268"/>
    </location>
</feature>
<proteinExistence type="predicted"/>
<evidence type="ECO:0000256" key="3">
    <source>
        <dbReference type="PROSITE-ProRule" id="PRU00169"/>
    </source>
</evidence>
<feature type="compositionally biased region" description="Low complexity" evidence="4">
    <location>
        <begin position="721"/>
        <end position="734"/>
    </location>
</feature>
<dbReference type="Gene3D" id="3.40.50.2300">
    <property type="match status" value="2"/>
</dbReference>
<accession>A0A9W8IDS5</accession>
<evidence type="ECO:0000313" key="7">
    <source>
        <dbReference type="Proteomes" id="UP001139887"/>
    </source>
</evidence>
<keyword evidence="1 3" id="KW-0597">Phosphoprotein</keyword>
<feature type="compositionally biased region" description="Basic and acidic residues" evidence="4">
    <location>
        <begin position="873"/>
        <end position="883"/>
    </location>
</feature>
<evidence type="ECO:0000256" key="4">
    <source>
        <dbReference type="SAM" id="MobiDB-lite"/>
    </source>
</evidence>
<dbReference type="InterPro" id="IPR001789">
    <property type="entry name" value="Sig_transdc_resp-reg_receiver"/>
</dbReference>
<feature type="region of interest" description="Disordered" evidence="4">
    <location>
        <begin position="464"/>
        <end position="516"/>
    </location>
</feature>
<dbReference type="GO" id="GO:0000156">
    <property type="term" value="F:phosphorelay response regulator activity"/>
    <property type="evidence" value="ECO:0007669"/>
    <property type="project" value="UniProtKB-ARBA"/>
</dbReference>
<feature type="region of interest" description="Disordered" evidence="4">
    <location>
        <begin position="1022"/>
        <end position="1041"/>
    </location>
</feature>
<feature type="region of interest" description="Disordered" evidence="4">
    <location>
        <begin position="1117"/>
        <end position="1136"/>
    </location>
</feature>
<feature type="compositionally biased region" description="Pro residues" evidence="4">
    <location>
        <begin position="772"/>
        <end position="784"/>
    </location>
</feature>
<dbReference type="SUPFAM" id="SSF52172">
    <property type="entry name" value="CheY-like"/>
    <property type="match status" value="2"/>
</dbReference>
<dbReference type="EMBL" id="JANBUW010000020">
    <property type="protein sequence ID" value="KAJ2850954.1"/>
    <property type="molecule type" value="Genomic_DNA"/>
</dbReference>
<dbReference type="Pfam" id="PF00072">
    <property type="entry name" value="Response_reg"/>
    <property type="match status" value="1"/>
</dbReference>
<feature type="compositionally biased region" description="Basic and acidic residues" evidence="4">
    <location>
        <begin position="645"/>
        <end position="656"/>
    </location>
</feature>
<feature type="compositionally biased region" description="Low complexity" evidence="4">
    <location>
        <begin position="796"/>
        <end position="807"/>
    </location>
</feature>
<protein>
    <submittedName>
        <fullName evidence="6">Response regulator</fullName>
    </submittedName>
</protein>
<feature type="region of interest" description="Disordered" evidence="4">
    <location>
        <begin position="695"/>
        <end position="829"/>
    </location>
</feature>
<gene>
    <name evidence="6" type="primary">MgSsk1</name>
    <name evidence="6" type="ORF">IWW36_001478</name>
</gene>
<feature type="compositionally biased region" description="Basic and acidic residues" evidence="4">
    <location>
        <begin position="736"/>
        <end position="747"/>
    </location>
</feature>
<feature type="modified residue" description="4-aspartylphosphate" evidence="3">
    <location>
        <position position="970"/>
    </location>
</feature>
<keyword evidence="7" id="KW-1185">Reference proteome</keyword>
<dbReference type="InterPro" id="IPR011006">
    <property type="entry name" value="CheY-like_superfamily"/>
</dbReference>
<feature type="compositionally biased region" description="Basic and acidic residues" evidence="4">
    <location>
        <begin position="843"/>
        <end position="856"/>
    </location>
</feature>
<reference evidence="6" key="1">
    <citation type="submission" date="2022-07" db="EMBL/GenBank/DDBJ databases">
        <title>Phylogenomic reconstructions and comparative analyses of Kickxellomycotina fungi.</title>
        <authorList>
            <person name="Reynolds N.K."/>
            <person name="Stajich J.E."/>
            <person name="Barry K."/>
            <person name="Grigoriev I.V."/>
            <person name="Crous P."/>
            <person name="Smith M.E."/>
        </authorList>
    </citation>
    <scope>NUCLEOTIDE SEQUENCE</scope>
    <source>
        <strain evidence="6">NRRL 1566</strain>
    </source>
</reference>
<evidence type="ECO:0000256" key="2">
    <source>
        <dbReference type="ARBA" id="ARBA00023012"/>
    </source>
</evidence>
<dbReference type="PROSITE" id="PS50110">
    <property type="entry name" value="RESPONSE_REGULATORY"/>
    <property type="match status" value="1"/>
</dbReference>
<dbReference type="FunFam" id="3.40.50.2300:FF:000146">
    <property type="entry name" value="Putative two-component response regulator SSK1p"/>
    <property type="match status" value="1"/>
</dbReference>
<dbReference type="OrthoDB" id="60033at2759"/>
<feature type="region of interest" description="Disordered" evidence="4">
    <location>
        <begin position="843"/>
        <end position="883"/>
    </location>
</feature>